<evidence type="ECO:0000256" key="1">
    <source>
        <dbReference type="ARBA" id="ARBA00001933"/>
    </source>
</evidence>
<evidence type="ECO:0000313" key="9">
    <source>
        <dbReference type="Proteomes" id="UP000494119"/>
    </source>
</evidence>
<evidence type="ECO:0000313" key="8">
    <source>
        <dbReference type="EMBL" id="CAB3791174.1"/>
    </source>
</evidence>
<dbReference type="NCBIfam" id="NF041359">
    <property type="entry name" value="GntG_guanitoxin"/>
    <property type="match status" value="1"/>
</dbReference>
<dbReference type="SUPFAM" id="SSF53383">
    <property type="entry name" value="PLP-dependent transferases"/>
    <property type="match status" value="1"/>
</dbReference>
<dbReference type="InterPro" id="IPR015422">
    <property type="entry name" value="PyrdxlP-dep_Trfase_small"/>
</dbReference>
<dbReference type="NCBIfam" id="NF007825">
    <property type="entry name" value="PRK10534.1"/>
    <property type="match status" value="1"/>
</dbReference>
<dbReference type="EMBL" id="CADIKL010000014">
    <property type="protein sequence ID" value="CAB3791174.1"/>
    <property type="molecule type" value="Genomic_DNA"/>
</dbReference>
<comment type="cofactor">
    <cofactor evidence="1">
        <name>pyridoxal 5'-phosphate</name>
        <dbReference type="ChEBI" id="CHEBI:597326"/>
    </cofactor>
</comment>
<evidence type="ECO:0000259" key="7">
    <source>
        <dbReference type="Pfam" id="PF01212"/>
    </source>
</evidence>
<dbReference type="AlphaFoldDB" id="A0A6J5G4E6"/>
<dbReference type="InterPro" id="IPR015421">
    <property type="entry name" value="PyrdxlP-dep_Trfase_major"/>
</dbReference>
<comment type="similarity">
    <text evidence="2">Belongs to the threonine aldolase family.</text>
</comment>
<dbReference type="FunFam" id="3.40.640.10:FF:000030">
    <property type="entry name" value="Low-specificity L-threonine aldolase"/>
    <property type="match status" value="1"/>
</dbReference>
<evidence type="ECO:0000256" key="5">
    <source>
        <dbReference type="ARBA" id="ARBA00023239"/>
    </source>
</evidence>
<dbReference type="GO" id="GO:0005829">
    <property type="term" value="C:cytosol"/>
    <property type="evidence" value="ECO:0007669"/>
    <property type="project" value="TreeGrafter"/>
</dbReference>
<dbReference type="InterPro" id="IPR001597">
    <property type="entry name" value="ArAA_b-elim_lyase/Thr_aldolase"/>
</dbReference>
<reference evidence="8 9" key="1">
    <citation type="submission" date="2020-04" db="EMBL/GenBank/DDBJ databases">
        <authorList>
            <person name="De Canck E."/>
        </authorList>
    </citation>
    <scope>NUCLEOTIDE SEQUENCE [LARGE SCALE GENOMIC DNA]</scope>
    <source>
        <strain evidence="8 9">LMG 28688</strain>
    </source>
</reference>
<dbReference type="EC" id="4.1.2.48" evidence="8"/>
<feature type="modified residue" description="N6-(pyridoxal phosphate)lysine" evidence="6">
    <location>
        <position position="197"/>
    </location>
</feature>
<accession>A0A6J5G4E6</accession>
<evidence type="ECO:0000256" key="2">
    <source>
        <dbReference type="ARBA" id="ARBA00006966"/>
    </source>
</evidence>
<dbReference type="GO" id="GO:0006567">
    <property type="term" value="P:L-threonine catabolic process"/>
    <property type="evidence" value="ECO:0007669"/>
    <property type="project" value="TreeGrafter"/>
</dbReference>
<comment type="subunit">
    <text evidence="3">Homotetramer.</text>
</comment>
<protein>
    <submittedName>
        <fullName evidence="8">Low specificity L-threonine aldolase</fullName>
        <ecNumber evidence="8">4.1.2.48</ecNumber>
    </submittedName>
</protein>
<keyword evidence="4" id="KW-0663">Pyridoxal phosphate</keyword>
<proteinExistence type="inferred from homology"/>
<dbReference type="GO" id="GO:0008732">
    <property type="term" value="F:L-allo-threonine aldolase activity"/>
    <property type="evidence" value="ECO:0007669"/>
    <property type="project" value="TreeGrafter"/>
</dbReference>
<evidence type="ECO:0000256" key="6">
    <source>
        <dbReference type="PIRSR" id="PIRSR017617-1"/>
    </source>
</evidence>
<feature type="domain" description="Aromatic amino acid beta-eliminating lyase/threonine aldolase" evidence="7">
    <location>
        <begin position="3"/>
        <end position="282"/>
    </location>
</feature>
<sequence length="334" mass="35290">MIDLRSDTVTRPSPAMLAAMTSAETGDDVWGDDPTVLRLQARVAEQAGKEAGLFFPSGTQSNLAALMAHCARGDEYIVGQAAHTYKYEGGGAAVLGSIQPQPLENSEDGTISLERVAAAIKPIDDHFARTRLFALENTIGGKVLPAAYVAEATQFAHGRGLATHLDGARVFNAVVDSNQSLMALTDGFDSVSICFSKGLGTPVGSVLVGSKALIGSAHRWRKMLGGGMRQAGVLAAACLYALDHNVARLADDHANAARLAAGLAQIDEVKVASQATNMVFAQFPQADCAPLEAWLKERGILTQMLYASRFVTHLDVSAADIDTFVAAVKGYFKR</sequence>
<dbReference type="Proteomes" id="UP000494119">
    <property type="component" value="Unassembled WGS sequence"/>
</dbReference>
<dbReference type="PIRSF" id="PIRSF017617">
    <property type="entry name" value="Thr_aldolase"/>
    <property type="match status" value="1"/>
</dbReference>
<gene>
    <name evidence="8" type="primary">ltaE_1</name>
    <name evidence="8" type="ORF">LMG28688_03255</name>
</gene>
<dbReference type="Gene3D" id="3.90.1150.10">
    <property type="entry name" value="Aspartate Aminotransferase, domain 1"/>
    <property type="match status" value="1"/>
</dbReference>
<dbReference type="PANTHER" id="PTHR48097:SF9">
    <property type="entry name" value="L-THREONINE ALDOLASE"/>
    <property type="match status" value="1"/>
</dbReference>
<dbReference type="PANTHER" id="PTHR48097">
    <property type="entry name" value="L-THREONINE ALDOLASE-RELATED"/>
    <property type="match status" value="1"/>
</dbReference>
<dbReference type="Pfam" id="PF01212">
    <property type="entry name" value="Beta_elim_lyase"/>
    <property type="match status" value="1"/>
</dbReference>
<dbReference type="GO" id="GO:0006545">
    <property type="term" value="P:glycine biosynthetic process"/>
    <property type="evidence" value="ECO:0007669"/>
    <property type="project" value="TreeGrafter"/>
</dbReference>
<evidence type="ECO:0000256" key="4">
    <source>
        <dbReference type="ARBA" id="ARBA00022898"/>
    </source>
</evidence>
<keyword evidence="9" id="KW-1185">Reference proteome</keyword>
<dbReference type="InterPro" id="IPR015424">
    <property type="entry name" value="PyrdxlP-dep_Trfase"/>
</dbReference>
<dbReference type="RefSeq" id="WP_175195444.1">
    <property type="nucleotide sequence ID" value="NZ_CADIKL010000014.1"/>
</dbReference>
<evidence type="ECO:0000256" key="3">
    <source>
        <dbReference type="ARBA" id="ARBA00011881"/>
    </source>
</evidence>
<dbReference type="Gene3D" id="3.40.640.10">
    <property type="entry name" value="Type I PLP-dependent aspartate aminotransferase-like (Major domain)"/>
    <property type="match status" value="1"/>
</dbReference>
<organism evidence="8 9">
    <name type="scientific">Paraburkholderia caffeinitolerans</name>
    <dbReference type="NCBI Taxonomy" id="1723730"/>
    <lineage>
        <taxon>Bacteria</taxon>
        <taxon>Pseudomonadati</taxon>
        <taxon>Pseudomonadota</taxon>
        <taxon>Betaproteobacteria</taxon>
        <taxon>Burkholderiales</taxon>
        <taxon>Burkholderiaceae</taxon>
        <taxon>Paraburkholderia</taxon>
    </lineage>
</organism>
<dbReference type="InterPro" id="IPR023603">
    <property type="entry name" value="Low_specificity_L-TA-like"/>
</dbReference>
<name>A0A6J5G4E6_9BURK</name>
<keyword evidence="5 8" id="KW-0456">Lyase</keyword>